<feature type="transmembrane region" description="Helical" evidence="2">
    <location>
        <begin position="26"/>
        <end position="49"/>
    </location>
</feature>
<dbReference type="EMBL" id="CP019434">
    <property type="protein sequence ID" value="APZ42685.1"/>
    <property type="molecule type" value="Genomic_DNA"/>
</dbReference>
<evidence type="ECO:0000256" key="2">
    <source>
        <dbReference type="SAM" id="Phobius"/>
    </source>
</evidence>
<gene>
    <name evidence="3" type="ORF">BW247_05880</name>
</gene>
<feature type="region of interest" description="Disordered" evidence="1">
    <location>
        <begin position="184"/>
        <end position="218"/>
    </location>
</feature>
<feature type="transmembrane region" description="Helical" evidence="2">
    <location>
        <begin position="55"/>
        <end position="72"/>
    </location>
</feature>
<dbReference type="PANTHER" id="PTHR34351:SF1">
    <property type="entry name" value="SLR1927 PROTEIN"/>
    <property type="match status" value="1"/>
</dbReference>
<dbReference type="OrthoDB" id="5298497at2"/>
<proteinExistence type="predicted"/>
<keyword evidence="2" id="KW-0472">Membrane</keyword>
<dbReference type="RefSeq" id="WP_076836336.1">
    <property type="nucleotide sequence ID" value="NZ_CP019434.1"/>
</dbReference>
<evidence type="ECO:0000313" key="3">
    <source>
        <dbReference type="EMBL" id="APZ42685.1"/>
    </source>
</evidence>
<keyword evidence="2" id="KW-1133">Transmembrane helix</keyword>
<protein>
    <submittedName>
        <fullName evidence="3">Uncharacterized protein</fullName>
    </submittedName>
</protein>
<sequence length="314" mass="35075">MNWLLRWAGPRLAIAGNRVCLDRRRLFILPSGAGLAYAALLVVLLLFAMNYNNNMMFAFTFLLGGIGANAMWQTHRNLLGLCVSLLPPAELFADHPASLQVLINTDGRPRRALEFVWDLPRAAPDSVLASAIEDAPADLPLPRMRRGLQALPPLRITTRYPLGLFRAWSLLPYTTRLLVYPKPAAQTPPMPTAPTGSGEHRGHSEQEDDFDGLRPYRSSDPPRRIAWRASARSDELLSKSLHGRAAEHIWLDWQALAGHDSETRLSILCRWVLDADRHGLRYGLRLPQRSVEPAQGLAHRHACLRLLALHGGIE</sequence>
<evidence type="ECO:0000256" key="1">
    <source>
        <dbReference type="SAM" id="MobiDB-lite"/>
    </source>
</evidence>
<dbReference type="AlphaFoldDB" id="A0A1P8UFS1"/>
<dbReference type="Proteomes" id="UP000243807">
    <property type="component" value="Chromosome"/>
</dbReference>
<accession>A0A1P8UFS1</accession>
<name>A0A1P8UFS1_9GAMM</name>
<dbReference type="PANTHER" id="PTHR34351">
    <property type="entry name" value="SLR1927 PROTEIN-RELATED"/>
    <property type="match status" value="1"/>
</dbReference>
<keyword evidence="4" id="KW-1185">Reference proteome</keyword>
<keyword evidence="2" id="KW-0812">Transmembrane</keyword>
<organism evidence="3 4">
    <name type="scientific">Acidihalobacter ferrooxydans</name>
    <dbReference type="NCBI Taxonomy" id="1765967"/>
    <lineage>
        <taxon>Bacteria</taxon>
        <taxon>Pseudomonadati</taxon>
        <taxon>Pseudomonadota</taxon>
        <taxon>Gammaproteobacteria</taxon>
        <taxon>Chromatiales</taxon>
        <taxon>Ectothiorhodospiraceae</taxon>
        <taxon>Acidihalobacter</taxon>
    </lineage>
</organism>
<reference evidence="3 4" key="1">
    <citation type="submission" date="2017-01" db="EMBL/GenBank/DDBJ databases">
        <title>Draft sequence of Acidihalobacter ferrooxidans strain DSM 14175 (strain V8).</title>
        <authorList>
            <person name="Khaleque H.N."/>
            <person name="Ramsay J.P."/>
            <person name="Murphy R.J.T."/>
            <person name="Kaksonen A.H."/>
            <person name="Boxall N.J."/>
            <person name="Watkin E.L.J."/>
        </authorList>
    </citation>
    <scope>NUCLEOTIDE SEQUENCE [LARGE SCALE GENOMIC DNA]</scope>
    <source>
        <strain evidence="3 4">V8</strain>
    </source>
</reference>
<dbReference type="KEGG" id="afy:BW247_05880"/>
<dbReference type="STRING" id="1765967.BW247_05880"/>
<evidence type="ECO:0000313" key="4">
    <source>
        <dbReference type="Proteomes" id="UP000243807"/>
    </source>
</evidence>